<evidence type="ECO:0000259" key="4">
    <source>
        <dbReference type="Pfam" id="PF01420"/>
    </source>
</evidence>
<organism evidence="5 6">
    <name type="scientific">Halomonas alkalicola</name>
    <dbReference type="NCBI Taxonomy" id="1930622"/>
    <lineage>
        <taxon>Bacteria</taxon>
        <taxon>Pseudomonadati</taxon>
        <taxon>Pseudomonadota</taxon>
        <taxon>Gammaproteobacteria</taxon>
        <taxon>Oceanospirillales</taxon>
        <taxon>Halomonadaceae</taxon>
        <taxon>Halomonas</taxon>
    </lineage>
</organism>
<dbReference type="PANTHER" id="PTHR43140:SF1">
    <property type="entry name" value="TYPE I RESTRICTION ENZYME ECOKI SPECIFICITY SUBUNIT"/>
    <property type="match status" value="1"/>
</dbReference>
<reference evidence="5 6" key="1">
    <citation type="submission" date="2023-08" db="EMBL/GenBank/DDBJ databases">
        <title>Transcriptome Analysis of Halomonas alkalicola CICC 11012s to Identify the Genes Involved in Alkaline Tolerances.</title>
        <authorList>
            <person name="Zhai L."/>
        </authorList>
    </citation>
    <scope>NUCLEOTIDE SEQUENCE [LARGE SCALE GENOMIC DNA]</scope>
    <source>
        <strain evidence="5 6">CICC 11012s</strain>
    </source>
</reference>
<dbReference type="SUPFAM" id="SSF116734">
    <property type="entry name" value="DNA methylase specificity domain"/>
    <property type="match status" value="2"/>
</dbReference>
<gene>
    <name evidence="5" type="ORF">B6N23_10190</name>
</gene>
<keyword evidence="5" id="KW-0378">Hydrolase</keyword>
<dbReference type="InterPro" id="IPR051212">
    <property type="entry name" value="Type-I_RE_S_subunit"/>
</dbReference>
<evidence type="ECO:0000256" key="1">
    <source>
        <dbReference type="ARBA" id="ARBA00010923"/>
    </source>
</evidence>
<comment type="similarity">
    <text evidence="1">Belongs to the type-I restriction system S methylase family.</text>
</comment>
<accession>A0ABY9H134</accession>
<dbReference type="RefSeq" id="WP_305498470.1">
    <property type="nucleotide sequence ID" value="NZ_CP131913.1"/>
</dbReference>
<keyword evidence="3" id="KW-0238">DNA-binding</keyword>
<dbReference type="Gene3D" id="3.90.220.20">
    <property type="entry name" value="DNA methylase specificity domains"/>
    <property type="match status" value="2"/>
</dbReference>
<dbReference type="CDD" id="cd17247">
    <property type="entry name" value="RMtype1_S_Eco2747I-TRD2-CR2_like"/>
    <property type="match status" value="1"/>
</dbReference>
<dbReference type="Pfam" id="PF01420">
    <property type="entry name" value="Methylase_S"/>
    <property type="match status" value="1"/>
</dbReference>
<sequence length="493" mass="55210">MVNDLPGNWVMISLGDIIRKIEAGKNYRCIERPPVGDETGIVKVSAVSWGQFRQDESKTIQKEEHRDERYLIRSGDLLMSRANTIELVGASVIVGEIQRALQLSDKVLRLCLVDGFEKWVNLYINSRGGRVQIESLATGAQQSMRNISQDSIRRITLPFPPLNEQRRIVDKIESLFVQLDHGEASPRGVQQLLARYRQSVLKAAVTGQLTADWRSENADRLESGHDLLERILQARRENWQGRGKYKEPVASDTSDMPELPEGWAWASFEQLFDVYGGATPSRKDSKHWNGDIPWVSSGEVAFCRIKNTEEKITEAGYQSCSTKLHPEGTVLLAMIGEGKTRGQAAILDIPACNNQNSAAIRVSESGIPCDYVYYYLMGRYQESRRAGQGGNQPALNGSKVKSFVMPLPSIDEMREIATRVDEAFYTSEALATWCETELTRSAALRQSILKDAFAGKLVPQDPNDEPANELLARIRAERDAAVPKKRTRKKVTA</sequence>
<dbReference type="InterPro" id="IPR000055">
    <property type="entry name" value="Restrct_endonuc_typeI_TRD"/>
</dbReference>
<evidence type="ECO:0000256" key="3">
    <source>
        <dbReference type="ARBA" id="ARBA00023125"/>
    </source>
</evidence>
<evidence type="ECO:0000313" key="6">
    <source>
        <dbReference type="Proteomes" id="UP001235344"/>
    </source>
</evidence>
<dbReference type="EC" id="3.1.21.-" evidence="5"/>
<evidence type="ECO:0000256" key="2">
    <source>
        <dbReference type="ARBA" id="ARBA00022747"/>
    </source>
</evidence>
<keyword evidence="5" id="KW-0255">Endonuclease</keyword>
<name>A0ABY9H134_9GAMM</name>
<evidence type="ECO:0000313" key="5">
    <source>
        <dbReference type="EMBL" id="WLI72171.1"/>
    </source>
</evidence>
<feature type="domain" description="Type I restriction modification DNA specificity" evidence="4">
    <location>
        <begin position="260"/>
        <end position="423"/>
    </location>
</feature>
<dbReference type="CDD" id="cd17261">
    <property type="entry name" value="RMtype1_S_EcoKI-TRD2-CR2_like"/>
    <property type="match status" value="1"/>
</dbReference>
<dbReference type="PANTHER" id="PTHR43140">
    <property type="entry name" value="TYPE-1 RESTRICTION ENZYME ECOKI SPECIFICITY PROTEIN"/>
    <property type="match status" value="1"/>
</dbReference>
<dbReference type="InterPro" id="IPR044946">
    <property type="entry name" value="Restrct_endonuc_typeI_TRD_sf"/>
</dbReference>
<protein>
    <submittedName>
        <fullName evidence="5">Restriction endonuclease subunit S</fullName>
        <ecNumber evidence="5">3.1.21.-</ecNumber>
    </submittedName>
</protein>
<proteinExistence type="inferred from homology"/>
<dbReference type="GO" id="GO:0004519">
    <property type="term" value="F:endonuclease activity"/>
    <property type="evidence" value="ECO:0007669"/>
    <property type="project" value="UniProtKB-KW"/>
</dbReference>
<dbReference type="GO" id="GO:0016787">
    <property type="term" value="F:hydrolase activity"/>
    <property type="evidence" value="ECO:0007669"/>
    <property type="project" value="UniProtKB-KW"/>
</dbReference>
<keyword evidence="6" id="KW-1185">Reference proteome</keyword>
<dbReference type="Proteomes" id="UP001235344">
    <property type="component" value="Chromosome"/>
</dbReference>
<keyword evidence="5" id="KW-0540">Nuclease</keyword>
<dbReference type="EMBL" id="CP131913">
    <property type="protein sequence ID" value="WLI72171.1"/>
    <property type="molecule type" value="Genomic_DNA"/>
</dbReference>
<keyword evidence="2" id="KW-0680">Restriction system</keyword>